<dbReference type="Gene3D" id="3.30.160.20">
    <property type="match status" value="2"/>
</dbReference>
<gene>
    <name evidence="6" type="ORF">CASFOL_015357</name>
</gene>
<feature type="compositionally biased region" description="Basic residues" evidence="4">
    <location>
        <begin position="312"/>
        <end position="325"/>
    </location>
</feature>
<dbReference type="SMART" id="SM00358">
    <property type="entry name" value="DSRM"/>
    <property type="match status" value="2"/>
</dbReference>
<evidence type="ECO:0000256" key="1">
    <source>
        <dbReference type="ARBA" id="ARBA00022737"/>
    </source>
</evidence>
<dbReference type="CDD" id="cd00048">
    <property type="entry name" value="DSRM_SF"/>
    <property type="match status" value="1"/>
</dbReference>
<dbReference type="SUPFAM" id="SSF54768">
    <property type="entry name" value="dsRNA-binding domain-like"/>
    <property type="match status" value="2"/>
</dbReference>
<dbReference type="PROSITE" id="PS50137">
    <property type="entry name" value="DS_RBD"/>
    <property type="match status" value="1"/>
</dbReference>
<organism evidence="6 7">
    <name type="scientific">Castilleja foliolosa</name>
    <dbReference type="NCBI Taxonomy" id="1961234"/>
    <lineage>
        <taxon>Eukaryota</taxon>
        <taxon>Viridiplantae</taxon>
        <taxon>Streptophyta</taxon>
        <taxon>Embryophyta</taxon>
        <taxon>Tracheophyta</taxon>
        <taxon>Spermatophyta</taxon>
        <taxon>Magnoliopsida</taxon>
        <taxon>eudicotyledons</taxon>
        <taxon>Gunneridae</taxon>
        <taxon>Pentapetalae</taxon>
        <taxon>asterids</taxon>
        <taxon>lamiids</taxon>
        <taxon>Lamiales</taxon>
        <taxon>Orobanchaceae</taxon>
        <taxon>Pedicularideae</taxon>
        <taxon>Castillejinae</taxon>
        <taxon>Castilleja</taxon>
    </lineage>
</organism>
<comment type="caution">
    <text evidence="6">The sequence shown here is derived from an EMBL/GenBank/DDBJ whole genome shotgun (WGS) entry which is preliminary data.</text>
</comment>
<accession>A0ABD3DH53</accession>
<feature type="domain" description="DRBM" evidence="5">
    <location>
        <begin position="18"/>
        <end position="87"/>
    </location>
</feature>
<keyword evidence="1" id="KW-0677">Repeat</keyword>
<keyword evidence="7" id="KW-1185">Reference proteome</keyword>
<reference evidence="7" key="1">
    <citation type="journal article" date="2024" name="IScience">
        <title>Strigolactones Initiate the Formation of Haustorium-like Structures in Castilleja.</title>
        <authorList>
            <person name="Buerger M."/>
            <person name="Peterson D."/>
            <person name="Chory J."/>
        </authorList>
    </citation>
    <scope>NUCLEOTIDE SEQUENCE [LARGE SCALE GENOMIC DNA]</scope>
</reference>
<evidence type="ECO:0000256" key="4">
    <source>
        <dbReference type="SAM" id="MobiDB-lite"/>
    </source>
</evidence>
<evidence type="ECO:0000256" key="2">
    <source>
        <dbReference type="ARBA" id="ARBA00022884"/>
    </source>
</evidence>
<proteinExistence type="predicted"/>
<dbReference type="PANTHER" id="PTHR46031">
    <property type="match status" value="1"/>
</dbReference>
<sequence length="348" mass="38045">MSVPEYPPASSAISESLMWKSRLQEFTQKASVQLPVYQTFNEENKRVPQFRSQVWVDGTCFASPNSYPNKKLAEQDAAMHAFIGFREKVKNEGHLRIHEDTVFCKLIMNEYATKMNIKLPTYTTNQTEAFMPMFVSSLQLNDVTYVGQVSRNKKEAEQFAARVAVLSILGSESSTSMAEIVKSKLKLFDALQKVKESPIVQVGGNNAPDAVNLTAEDKKSEVVAVTGPSPAEIPQPSSLVPFSGVVQNVFAEHNTEAPCQPVHVFKKPKFLQASPSASPSAIAPPPASSVMMVPCIEFVPPASEQAPAAGKKQNRKKKKPKKKGQLHNPTPITMIPPSSAPAAFSMAQ</sequence>
<name>A0ABD3DH53_9LAMI</name>
<evidence type="ECO:0000259" key="5">
    <source>
        <dbReference type="PROSITE" id="PS50137"/>
    </source>
</evidence>
<dbReference type="GO" id="GO:0003723">
    <property type="term" value="F:RNA binding"/>
    <property type="evidence" value="ECO:0007669"/>
    <property type="project" value="UniProtKB-UniRule"/>
</dbReference>
<dbReference type="InterPro" id="IPR014720">
    <property type="entry name" value="dsRBD_dom"/>
</dbReference>
<dbReference type="Pfam" id="PF00035">
    <property type="entry name" value="dsrm"/>
    <property type="match status" value="2"/>
</dbReference>
<dbReference type="Proteomes" id="UP001632038">
    <property type="component" value="Unassembled WGS sequence"/>
</dbReference>
<feature type="compositionally biased region" description="Low complexity" evidence="4">
    <location>
        <begin position="336"/>
        <end position="348"/>
    </location>
</feature>
<dbReference type="EMBL" id="JAVIJP010000017">
    <property type="protein sequence ID" value="KAL3640389.1"/>
    <property type="molecule type" value="Genomic_DNA"/>
</dbReference>
<dbReference type="AlphaFoldDB" id="A0ABD3DH53"/>
<evidence type="ECO:0000313" key="6">
    <source>
        <dbReference type="EMBL" id="KAL3640389.1"/>
    </source>
</evidence>
<keyword evidence="2 3" id="KW-0694">RNA-binding</keyword>
<protein>
    <recommendedName>
        <fullName evidence="5">DRBM domain-containing protein</fullName>
    </recommendedName>
</protein>
<evidence type="ECO:0000313" key="7">
    <source>
        <dbReference type="Proteomes" id="UP001632038"/>
    </source>
</evidence>
<dbReference type="PANTHER" id="PTHR46031:SF37">
    <property type="entry name" value="DRBM DOMAIN-CONTAINING PROTEIN"/>
    <property type="match status" value="1"/>
</dbReference>
<evidence type="ECO:0000256" key="3">
    <source>
        <dbReference type="PROSITE-ProRule" id="PRU00266"/>
    </source>
</evidence>
<feature type="region of interest" description="Disordered" evidence="4">
    <location>
        <begin position="303"/>
        <end position="348"/>
    </location>
</feature>